<dbReference type="InterPro" id="IPR029044">
    <property type="entry name" value="Nucleotide-diphossugar_trans"/>
</dbReference>
<dbReference type="EMBL" id="MNYI01000066">
    <property type="protein sequence ID" value="OIP41923.1"/>
    <property type="molecule type" value="Genomic_DNA"/>
</dbReference>
<dbReference type="STRING" id="1817895.AUJ95_02515"/>
<dbReference type="Pfam" id="PF02348">
    <property type="entry name" value="CTP_transf_3"/>
    <property type="match status" value="1"/>
</dbReference>
<proteinExistence type="predicted"/>
<name>A0A1J5E2S8_9BACT</name>
<dbReference type="InterPro" id="IPR003329">
    <property type="entry name" value="Cytidylyl_trans"/>
</dbReference>
<dbReference type="SUPFAM" id="SSF53448">
    <property type="entry name" value="Nucleotide-diphospho-sugar transferases"/>
    <property type="match status" value="1"/>
</dbReference>
<reference evidence="1 2" key="1">
    <citation type="journal article" date="2016" name="Environ. Microbiol.">
        <title>Genomic resolution of a cold subsurface aquifer community provides metabolic insights for novel microbes adapted to high CO concentrations.</title>
        <authorList>
            <person name="Probst A.J."/>
            <person name="Castelle C.J."/>
            <person name="Singh A."/>
            <person name="Brown C.T."/>
            <person name="Anantharaman K."/>
            <person name="Sharon I."/>
            <person name="Hug L.A."/>
            <person name="Burstein D."/>
            <person name="Emerson J.B."/>
            <person name="Thomas B.C."/>
            <person name="Banfield J.F."/>
        </authorList>
    </citation>
    <scope>NUCLEOTIDE SEQUENCE [LARGE SCALE GENOMIC DNA]</scope>
    <source>
        <strain evidence="1">CG2_30_40_21</strain>
    </source>
</reference>
<dbReference type="PANTHER" id="PTHR21485">
    <property type="entry name" value="HAD SUPERFAMILY MEMBERS CMAS AND KDSC"/>
    <property type="match status" value="1"/>
</dbReference>
<dbReference type="CDD" id="cd02513">
    <property type="entry name" value="CMP-NeuAc_Synthase"/>
    <property type="match status" value="1"/>
</dbReference>
<dbReference type="InterPro" id="IPR050793">
    <property type="entry name" value="CMP-NeuNAc_synthase"/>
</dbReference>
<protein>
    <recommendedName>
        <fullName evidence="3">Acylneuraminate cytidylyltransferase</fullName>
    </recommendedName>
</protein>
<evidence type="ECO:0008006" key="3">
    <source>
        <dbReference type="Google" id="ProtNLM"/>
    </source>
</evidence>
<evidence type="ECO:0000313" key="1">
    <source>
        <dbReference type="EMBL" id="OIP41923.1"/>
    </source>
</evidence>
<dbReference type="Gene3D" id="3.90.550.10">
    <property type="entry name" value="Spore Coat Polysaccharide Biosynthesis Protein SpsA, Chain A"/>
    <property type="match status" value="1"/>
</dbReference>
<dbReference type="GO" id="GO:0008781">
    <property type="term" value="F:N-acylneuraminate cytidylyltransferase activity"/>
    <property type="evidence" value="ECO:0007669"/>
    <property type="project" value="TreeGrafter"/>
</dbReference>
<accession>A0A1J5E2S8</accession>
<organism evidence="1 2">
    <name type="scientific">Candidatus Desantisbacteria bacterium CG2_30_40_21</name>
    <dbReference type="NCBI Taxonomy" id="1817895"/>
    <lineage>
        <taxon>Bacteria</taxon>
        <taxon>Candidatus Desantisiibacteriota</taxon>
    </lineage>
</organism>
<comment type="caution">
    <text evidence="1">The sequence shown here is derived from an EMBL/GenBank/DDBJ whole genome shotgun (WGS) entry which is preliminary data.</text>
</comment>
<evidence type="ECO:0000313" key="2">
    <source>
        <dbReference type="Proteomes" id="UP000183085"/>
    </source>
</evidence>
<sequence>MQQLQFLGLIPARGGSKGIIKKCITPLINKPLIAYAIEEAKKSRYLSKIIVSTDDEDIASVSKEYGAEIPFKRPKELAQDDTPTLPVIQHALTRLMSQGYVPDYIVLLQPTSPLRNVTHIDAAIEKIIQTKADMIVSLCKVTQHPFWMRRMEGDKVFPFIETKNTYNRRQDLPELFRLNGAITVARREIIVEEKKKLDIRGFVMEEDVSVDVDTPMDLFIAQKMLEARKR</sequence>
<dbReference type="AlphaFoldDB" id="A0A1J5E2S8"/>
<dbReference type="Proteomes" id="UP000183085">
    <property type="component" value="Unassembled WGS sequence"/>
</dbReference>
<gene>
    <name evidence="1" type="ORF">AUJ95_02515</name>
</gene>
<dbReference type="PANTHER" id="PTHR21485:SF6">
    <property type="entry name" value="N-ACYLNEURAMINATE CYTIDYLYLTRANSFERASE-RELATED"/>
    <property type="match status" value="1"/>
</dbReference>